<comment type="caution">
    <text evidence="2">The sequence shown here is derived from an EMBL/GenBank/DDBJ whole genome shotgun (WGS) entry which is preliminary data.</text>
</comment>
<protein>
    <submittedName>
        <fullName evidence="2">ANTAR domain-containing protein</fullName>
    </submittedName>
</protein>
<proteinExistence type="predicted"/>
<sequence length="210" mass="22331">MTPTARIEADGERTAAGSLRAGRFSYRPGSRMVWWSAQAAAPLGLPAEIEQMAANAALARVHPDDREPLTLALAAPERFCLRLRVLGAKRGTRTLIVIGEQAPDGVDGCYADLTAALRADGMATVDESVTRFRADRAVVEQAVGMLLLVYAIPADRAREILAWRAAETGVPVEQLAARLCAAVSGRSPAPTALRSRFDDLLLTARDAGPG</sequence>
<evidence type="ECO:0000259" key="1">
    <source>
        <dbReference type="SMART" id="SM01012"/>
    </source>
</evidence>
<dbReference type="InterPro" id="IPR005561">
    <property type="entry name" value="ANTAR"/>
</dbReference>
<reference evidence="3" key="1">
    <citation type="journal article" date="2019" name="Int. J. Syst. Evol. Microbiol.">
        <title>The Global Catalogue of Microorganisms (GCM) 10K type strain sequencing project: providing services to taxonomists for standard genome sequencing and annotation.</title>
        <authorList>
            <consortium name="The Broad Institute Genomics Platform"/>
            <consortium name="The Broad Institute Genome Sequencing Center for Infectious Disease"/>
            <person name="Wu L."/>
            <person name="Ma J."/>
        </authorList>
    </citation>
    <scope>NUCLEOTIDE SEQUENCE [LARGE SCALE GENOMIC DNA]</scope>
    <source>
        <strain evidence="3">CGMCC 4.7330</strain>
    </source>
</reference>
<name>A0ABV8E1E7_9NOCA</name>
<evidence type="ECO:0000313" key="3">
    <source>
        <dbReference type="Proteomes" id="UP001595696"/>
    </source>
</evidence>
<dbReference type="RefSeq" id="WP_378615095.1">
    <property type="nucleotide sequence ID" value="NZ_JBHSAX010000019.1"/>
</dbReference>
<dbReference type="EMBL" id="JBHSAX010000019">
    <property type="protein sequence ID" value="MFC3965347.1"/>
    <property type="molecule type" value="Genomic_DNA"/>
</dbReference>
<gene>
    <name evidence="2" type="ORF">ACFO0B_25440</name>
</gene>
<accession>A0ABV8E1E7</accession>
<organism evidence="2 3">
    <name type="scientific">Nocardia jiangsuensis</name>
    <dbReference type="NCBI Taxonomy" id="1691563"/>
    <lineage>
        <taxon>Bacteria</taxon>
        <taxon>Bacillati</taxon>
        <taxon>Actinomycetota</taxon>
        <taxon>Actinomycetes</taxon>
        <taxon>Mycobacteriales</taxon>
        <taxon>Nocardiaceae</taxon>
        <taxon>Nocardia</taxon>
    </lineage>
</organism>
<dbReference type="Gene3D" id="3.30.450.20">
    <property type="entry name" value="PAS domain"/>
    <property type="match status" value="1"/>
</dbReference>
<keyword evidence="3" id="KW-1185">Reference proteome</keyword>
<dbReference type="SMART" id="SM01012">
    <property type="entry name" value="ANTAR"/>
    <property type="match status" value="1"/>
</dbReference>
<dbReference type="Pfam" id="PF03861">
    <property type="entry name" value="ANTAR"/>
    <property type="match status" value="1"/>
</dbReference>
<dbReference type="InterPro" id="IPR036388">
    <property type="entry name" value="WH-like_DNA-bd_sf"/>
</dbReference>
<evidence type="ECO:0000313" key="2">
    <source>
        <dbReference type="EMBL" id="MFC3965347.1"/>
    </source>
</evidence>
<feature type="domain" description="ANTAR" evidence="1">
    <location>
        <begin position="125"/>
        <end position="180"/>
    </location>
</feature>
<dbReference type="Gene3D" id="1.10.10.10">
    <property type="entry name" value="Winged helix-like DNA-binding domain superfamily/Winged helix DNA-binding domain"/>
    <property type="match status" value="1"/>
</dbReference>
<dbReference type="Proteomes" id="UP001595696">
    <property type="component" value="Unassembled WGS sequence"/>
</dbReference>